<feature type="compositionally biased region" description="Polar residues" evidence="7">
    <location>
        <begin position="275"/>
        <end position="291"/>
    </location>
</feature>
<evidence type="ECO:0000313" key="8">
    <source>
        <dbReference type="EMBL" id="KAF2138518.1"/>
    </source>
</evidence>
<protein>
    <submittedName>
        <fullName evidence="8">Uncharacterized protein</fullName>
    </submittedName>
</protein>
<feature type="compositionally biased region" description="Basic and acidic residues" evidence="7">
    <location>
        <begin position="354"/>
        <end position="363"/>
    </location>
</feature>
<keyword evidence="4" id="KW-0805">Transcription regulation</keyword>
<comment type="similarity">
    <text evidence="1">Belongs to the WD repeat ESC family.</text>
</comment>
<dbReference type="PROSITE" id="PS50294">
    <property type="entry name" value="WD_REPEATS_REGION"/>
    <property type="match status" value="2"/>
</dbReference>
<dbReference type="InterPro" id="IPR015943">
    <property type="entry name" value="WD40/YVTN_repeat-like_dom_sf"/>
</dbReference>
<dbReference type="InterPro" id="IPR001680">
    <property type="entry name" value="WD40_rpt"/>
</dbReference>
<feature type="repeat" description="WD" evidence="6">
    <location>
        <begin position="170"/>
        <end position="201"/>
    </location>
</feature>
<keyword evidence="9" id="KW-1185">Reference proteome</keyword>
<organism evidence="8 9">
    <name type="scientific">Aplosporella prunicola CBS 121167</name>
    <dbReference type="NCBI Taxonomy" id="1176127"/>
    <lineage>
        <taxon>Eukaryota</taxon>
        <taxon>Fungi</taxon>
        <taxon>Dikarya</taxon>
        <taxon>Ascomycota</taxon>
        <taxon>Pezizomycotina</taxon>
        <taxon>Dothideomycetes</taxon>
        <taxon>Dothideomycetes incertae sedis</taxon>
        <taxon>Botryosphaeriales</taxon>
        <taxon>Aplosporellaceae</taxon>
        <taxon>Aplosporella</taxon>
    </lineage>
</organism>
<keyword evidence="3" id="KW-0677">Repeat</keyword>
<evidence type="ECO:0000313" key="9">
    <source>
        <dbReference type="Proteomes" id="UP000799438"/>
    </source>
</evidence>
<dbReference type="PROSITE" id="PS00678">
    <property type="entry name" value="WD_REPEATS_1"/>
    <property type="match status" value="1"/>
</dbReference>
<dbReference type="GeneID" id="54300925"/>
<evidence type="ECO:0000256" key="4">
    <source>
        <dbReference type="ARBA" id="ARBA00023015"/>
    </source>
</evidence>
<reference evidence="8" key="1">
    <citation type="journal article" date="2020" name="Stud. Mycol.">
        <title>101 Dothideomycetes genomes: a test case for predicting lifestyles and emergence of pathogens.</title>
        <authorList>
            <person name="Haridas S."/>
            <person name="Albert R."/>
            <person name="Binder M."/>
            <person name="Bloem J."/>
            <person name="Labutti K."/>
            <person name="Salamov A."/>
            <person name="Andreopoulos B."/>
            <person name="Baker S."/>
            <person name="Barry K."/>
            <person name="Bills G."/>
            <person name="Bluhm B."/>
            <person name="Cannon C."/>
            <person name="Castanera R."/>
            <person name="Culley D."/>
            <person name="Daum C."/>
            <person name="Ezra D."/>
            <person name="Gonzalez J."/>
            <person name="Henrissat B."/>
            <person name="Kuo A."/>
            <person name="Liang C."/>
            <person name="Lipzen A."/>
            <person name="Lutzoni F."/>
            <person name="Magnuson J."/>
            <person name="Mondo S."/>
            <person name="Nolan M."/>
            <person name="Ohm R."/>
            <person name="Pangilinan J."/>
            <person name="Park H.-J."/>
            <person name="Ramirez L."/>
            <person name="Alfaro M."/>
            <person name="Sun H."/>
            <person name="Tritt A."/>
            <person name="Yoshinaga Y."/>
            <person name="Zwiers L.-H."/>
            <person name="Turgeon B."/>
            <person name="Goodwin S."/>
            <person name="Spatafora J."/>
            <person name="Crous P."/>
            <person name="Grigoriev I."/>
        </authorList>
    </citation>
    <scope>NUCLEOTIDE SEQUENCE</scope>
    <source>
        <strain evidence="8">CBS 121167</strain>
    </source>
</reference>
<dbReference type="OrthoDB" id="7318948at2759"/>
<keyword evidence="5" id="KW-0804">Transcription</keyword>
<sequence>MPPAPGDLPNLKATLRQVGSNGNSNTQLYDVQFYPYTAPGKDPVFAVAGGPHIFICRPVRGKLGGIEIIREFKDEADIALSSIAWSQDSRTGDALICAGGDRPRCIKIFNVRTGKLVRQLKGHGEGINCLVTSPISPHILASAADDHAIRLWNLEPEYKKQPCSAIMSGKEGHRQGILSICFHHSGKYLVSGSLDTSIKLWVVPKLPDENTGSDKVNIIHYPHFSSTEIHTDYVDCIRFYGDLIISKSAKENQILLWKIDGFNSSSPPPPISMSAQNAPMNPSNTAEDSTAHGSTYSAFGTRFQRLLTFALPFTQLFYMRFGLFHMPDKHPILVAGNEKSRLFWWDLQRLEEASAEPHKDDGHGSGTRKRKRVDHSGPGLGLGRDNANRESSITSNASSSGAVSSSAPSNHSGERDKRFDISNPFQLIPAHKQIVVPKVTFATRQVAWSTGGEWAVAVGDHGMVCLFGRWE</sequence>
<evidence type="ECO:0000256" key="6">
    <source>
        <dbReference type="PROSITE-ProRule" id="PRU00221"/>
    </source>
</evidence>
<dbReference type="InterPro" id="IPR051243">
    <property type="entry name" value="PcG_WD-repeat"/>
</dbReference>
<dbReference type="Pfam" id="PF00400">
    <property type="entry name" value="WD40"/>
    <property type="match status" value="2"/>
</dbReference>
<dbReference type="SUPFAM" id="SSF50978">
    <property type="entry name" value="WD40 repeat-like"/>
    <property type="match status" value="1"/>
</dbReference>
<feature type="region of interest" description="Disordered" evidence="7">
    <location>
        <begin position="354"/>
        <end position="418"/>
    </location>
</feature>
<dbReference type="PANTHER" id="PTHR10253">
    <property type="entry name" value="POLYCOMB PROTEIN"/>
    <property type="match status" value="1"/>
</dbReference>
<keyword evidence="2 6" id="KW-0853">WD repeat</keyword>
<dbReference type="Proteomes" id="UP000799438">
    <property type="component" value="Unassembled WGS sequence"/>
</dbReference>
<gene>
    <name evidence="8" type="ORF">K452DRAFT_311456</name>
</gene>
<feature type="region of interest" description="Disordered" evidence="7">
    <location>
        <begin position="268"/>
        <end position="291"/>
    </location>
</feature>
<evidence type="ECO:0000256" key="7">
    <source>
        <dbReference type="SAM" id="MobiDB-lite"/>
    </source>
</evidence>
<dbReference type="EMBL" id="ML995496">
    <property type="protein sequence ID" value="KAF2138518.1"/>
    <property type="molecule type" value="Genomic_DNA"/>
</dbReference>
<dbReference type="SMART" id="SM00320">
    <property type="entry name" value="WD40"/>
    <property type="match status" value="5"/>
</dbReference>
<evidence type="ECO:0000256" key="1">
    <source>
        <dbReference type="ARBA" id="ARBA00008075"/>
    </source>
</evidence>
<evidence type="ECO:0000256" key="3">
    <source>
        <dbReference type="ARBA" id="ARBA00022737"/>
    </source>
</evidence>
<dbReference type="InterPro" id="IPR019775">
    <property type="entry name" value="WD40_repeat_CS"/>
</dbReference>
<evidence type="ECO:0000256" key="2">
    <source>
        <dbReference type="ARBA" id="ARBA00022574"/>
    </source>
</evidence>
<feature type="compositionally biased region" description="Low complexity" evidence="7">
    <location>
        <begin position="389"/>
        <end position="411"/>
    </location>
</feature>
<dbReference type="AlphaFoldDB" id="A0A6A6B4F7"/>
<proteinExistence type="inferred from homology"/>
<name>A0A6A6B4F7_9PEZI</name>
<dbReference type="InterPro" id="IPR036322">
    <property type="entry name" value="WD40_repeat_dom_sf"/>
</dbReference>
<evidence type="ECO:0000256" key="5">
    <source>
        <dbReference type="ARBA" id="ARBA00023163"/>
    </source>
</evidence>
<dbReference type="Gene3D" id="2.130.10.10">
    <property type="entry name" value="YVTN repeat-like/Quinoprotein amine dehydrogenase"/>
    <property type="match status" value="1"/>
</dbReference>
<accession>A0A6A6B4F7</accession>
<dbReference type="PROSITE" id="PS50082">
    <property type="entry name" value="WD_REPEATS_2"/>
    <property type="match status" value="2"/>
</dbReference>
<feature type="repeat" description="WD" evidence="6">
    <location>
        <begin position="120"/>
        <end position="155"/>
    </location>
</feature>
<dbReference type="RefSeq" id="XP_033394231.1">
    <property type="nucleotide sequence ID" value="XM_033543428.1"/>
</dbReference>